<evidence type="ECO:0000256" key="7">
    <source>
        <dbReference type="SAM" id="Coils"/>
    </source>
</evidence>
<dbReference type="EMBL" id="VOFY01000023">
    <property type="protein sequence ID" value="KAA8580244.1"/>
    <property type="molecule type" value="Genomic_DNA"/>
</dbReference>
<evidence type="ECO:0000313" key="10">
    <source>
        <dbReference type="EMBL" id="KAA8580244.1"/>
    </source>
</evidence>
<sequence>MTAKNRHRTSSSEKSAASSQDDASKKSQKSTSNGLSGPGPQGPRSGSCLGFVATTVFYIALIGAAGFAAFYFQQVVEEMRQTNAGHEESARHNAELSGKMESVLQQVESLSSVVNGLESSLGVTRVEMEGAISRMKRGEVETRRVEEALQRLQNDLLRDLSEGIKEVKEARERDFSSLETTVEERLAEVSQSIAASVAEFTEAQGETQSQLADVKARLGDMEDPTLIKQELSAIVDVVAEIKTAKEEGDASADSFREQVGAVRSELHTRNQEVVSLSQEVETVRLVLQEAIGNLRQSLSQAEADVKALKDKSMTLESGVEQAANAAGHAEEEVNAAVAQFQKRSDDLEVRVKTSEEIGDSLSASVSDITSKIESLFAKHDTHESTLAAQGQAVEKVKTGVEQEMEALKSSFKELESNMAALGGAQTEPLSKDSSLGEQVVDLENRLTALEDSSSIKPEQLQSLRSMVDGLESKAAKLEGHDQAISALQKALQETTQTLAALSIDKKEIGPLLQLAHVLLQTLQLGPQSPPLTPETLQHQLDALTLKQDIQYMITCQPQDGAHCLLHLRKVLFTLLCPGNVLLELGAELGLPLGQAADLLLQFVDLLGVPVQMILYSLGVVSLSAVQSSGIPLCAVRGDGGQTLLPRLCHIEEVGVDRLQATGGGVLVGLNHHDGSVEGGDVLLKSCCQGDRGKRL</sequence>
<feature type="coiled-coil region" evidence="7">
    <location>
        <begin position="291"/>
        <end position="339"/>
    </location>
</feature>
<keyword evidence="5" id="KW-0597">Phosphoprotein</keyword>
<comment type="subcellular location">
    <subcellularLocation>
        <location evidence="1">Cell membrane</location>
    </subcellularLocation>
    <subcellularLocation>
        <location evidence="2">Cytoplasm</location>
    </subcellularLocation>
</comment>
<dbReference type="AlphaFoldDB" id="A0A5J5CE78"/>
<keyword evidence="7" id="KW-0175">Coiled coil</keyword>
<evidence type="ECO:0000256" key="6">
    <source>
        <dbReference type="ARBA" id="ARBA00023136"/>
    </source>
</evidence>
<evidence type="ECO:0000256" key="2">
    <source>
        <dbReference type="ARBA" id="ARBA00004496"/>
    </source>
</evidence>
<feature type="non-terminal residue" evidence="10">
    <location>
        <position position="695"/>
    </location>
</feature>
<keyword evidence="11" id="KW-1185">Reference proteome</keyword>
<keyword evidence="9" id="KW-1133">Transmembrane helix</keyword>
<keyword evidence="4" id="KW-0963">Cytoplasm</keyword>
<evidence type="ECO:0000256" key="9">
    <source>
        <dbReference type="SAM" id="Phobius"/>
    </source>
</evidence>
<reference evidence="10 11" key="1">
    <citation type="submission" date="2019-08" db="EMBL/GenBank/DDBJ databases">
        <title>A chromosome-level genome assembly, high-density linkage maps, and genome scans reveal the genomic architecture of hybrid incompatibilities underlying speciation via character displacement in darters (Percidae: Etheostominae).</title>
        <authorList>
            <person name="Moran R.L."/>
            <person name="Catchen J.M."/>
            <person name="Fuller R.C."/>
        </authorList>
    </citation>
    <scope>NUCLEOTIDE SEQUENCE [LARGE SCALE GENOMIC DNA]</scope>
    <source>
        <strain evidence="10">EspeVRDwgs_2016</strain>
        <tissue evidence="10">Muscle</tissue>
    </source>
</reference>
<feature type="coiled-coil region" evidence="7">
    <location>
        <begin position="460"/>
        <end position="504"/>
    </location>
</feature>
<dbReference type="SUPFAM" id="SSF57997">
    <property type="entry name" value="Tropomyosin"/>
    <property type="match status" value="1"/>
</dbReference>
<dbReference type="GO" id="GO:0005886">
    <property type="term" value="C:plasma membrane"/>
    <property type="evidence" value="ECO:0007669"/>
    <property type="project" value="UniProtKB-SubCell"/>
</dbReference>
<comment type="caution">
    <text evidence="10">The sequence shown here is derived from an EMBL/GenBank/DDBJ whole genome shotgun (WGS) entry which is preliminary data.</text>
</comment>
<evidence type="ECO:0000256" key="1">
    <source>
        <dbReference type="ARBA" id="ARBA00004236"/>
    </source>
</evidence>
<evidence type="ECO:0008006" key="12">
    <source>
        <dbReference type="Google" id="ProtNLM"/>
    </source>
</evidence>
<dbReference type="Proteomes" id="UP000327493">
    <property type="component" value="Chromosome 23"/>
</dbReference>
<feature type="region of interest" description="Disordered" evidence="8">
    <location>
        <begin position="1"/>
        <end position="43"/>
    </location>
</feature>
<dbReference type="Gene3D" id="1.10.287.1490">
    <property type="match status" value="1"/>
</dbReference>
<dbReference type="PANTHER" id="PTHR45161">
    <property type="entry name" value="CYTOSKELETON-ASSOCIATED PROTEIN 4"/>
    <property type="match status" value="1"/>
</dbReference>
<keyword evidence="6 9" id="KW-0472">Membrane</keyword>
<evidence type="ECO:0000256" key="3">
    <source>
        <dbReference type="ARBA" id="ARBA00022475"/>
    </source>
</evidence>
<organism evidence="10 11">
    <name type="scientific">Etheostoma spectabile</name>
    <name type="common">orangethroat darter</name>
    <dbReference type="NCBI Taxonomy" id="54343"/>
    <lineage>
        <taxon>Eukaryota</taxon>
        <taxon>Metazoa</taxon>
        <taxon>Chordata</taxon>
        <taxon>Craniata</taxon>
        <taxon>Vertebrata</taxon>
        <taxon>Euteleostomi</taxon>
        <taxon>Actinopterygii</taxon>
        <taxon>Neopterygii</taxon>
        <taxon>Teleostei</taxon>
        <taxon>Neoteleostei</taxon>
        <taxon>Acanthomorphata</taxon>
        <taxon>Eupercaria</taxon>
        <taxon>Perciformes</taxon>
        <taxon>Percoidei</taxon>
        <taxon>Percidae</taxon>
        <taxon>Etheostomatinae</taxon>
        <taxon>Etheostoma</taxon>
    </lineage>
</organism>
<evidence type="ECO:0000313" key="11">
    <source>
        <dbReference type="Proteomes" id="UP000327493"/>
    </source>
</evidence>
<evidence type="ECO:0000256" key="4">
    <source>
        <dbReference type="ARBA" id="ARBA00022490"/>
    </source>
</evidence>
<dbReference type="GO" id="GO:0005737">
    <property type="term" value="C:cytoplasm"/>
    <property type="evidence" value="ECO:0007669"/>
    <property type="project" value="UniProtKB-SubCell"/>
</dbReference>
<dbReference type="PANTHER" id="PTHR45161:SF1">
    <property type="entry name" value="CYTOSKELETON-ASSOCIATED PROTEIN 4"/>
    <property type="match status" value="1"/>
</dbReference>
<protein>
    <recommendedName>
        <fullName evidence="12">Cytoskeleton-associated protein 4</fullName>
    </recommendedName>
</protein>
<keyword evidence="3" id="KW-1003">Cell membrane</keyword>
<keyword evidence="9" id="KW-0812">Transmembrane</keyword>
<name>A0A5J5CE78_9PERO</name>
<accession>A0A5J5CE78</accession>
<evidence type="ECO:0000256" key="5">
    <source>
        <dbReference type="ARBA" id="ARBA00022553"/>
    </source>
</evidence>
<evidence type="ECO:0000256" key="8">
    <source>
        <dbReference type="SAM" id="MobiDB-lite"/>
    </source>
</evidence>
<feature type="transmembrane region" description="Helical" evidence="9">
    <location>
        <begin position="48"/>
        <end position="72"/>
    </location>
</feature>
<gene>
    <name evidence="10" type="ORF">FQN60_005779</name>
</gene>
<feature type="compositionally biased region" description="Low complexity" evidence="8">
    <location>
        <begin position="12"/>
        <end position="21"/>
    </location>
</feature>
<proteinExistence type="predicted"/>